<accession>A0A1S8WZ96</accession>
<dbReference type="PANTHER" id="PTHR14920:SF0">
    <property type="entry name" value="WD REPEAT DOMAIN 19"/>
    <property type="match status" value="1"/>
</dbReference>
<evidence type="ECO:0000313" key="2">
    <source>
        <dbReference type="Proteomes" id="UP000243686"/>
    </source>
</evidence>
<name>A0A1S8WZ96_OPIVI</name>
<sequence length="127" mass="14272">MRAQVPDTERKKSDDILYRSNIGICTGVQLAKESGNVALQKECADILEQTKQWQEAASLYETAACYEAAITVYLRCKNFRRAGDLLRRVANAPRLQLQYAKAREADGAYKEAVVAYEAAHDWDSVAR</sequence>
<dbReference type="AlphaFoldDB" id="A0A1S8WZ96"/>
<protein>
    <recommendedName>
        <fullName evidence="3">Tetratricopeptide repeat protein</fullName>
    </recommendedName>
</protein>
<dbReference type="PANTHER" id="PTHR14920">
    <property type="entry name" value="OSMOTIC AVOIDANCE ABNORMAL PROTEIN 1/WD REPEAT MEMBRANE PROTEIN"/>
    <property type="match status" value="1"/>
</dbReference>
<dbReference type="EMBL" id="KV893094">
    <property type="protein sequence ID" value="OON19731.1"/>
    <property type="molecule type" value="Genomic_DNA"/>
</dbReference>
<organism evidence="1 2">
    <name type="scientific">Opisthorchis viverrini</name>
    <name type="common">Southeast Asian liver fluke</name>
    <dbReference type="NCBI Taxonomy" id="6198"/>
    <lineage>
        <taxon>Eukaryota</taxon>
        <taxon>Metazoa</taxon>
        <taxon>Spiralia</taxon>
        <taxon>Lophotrochozoa</taxon>
        <taxon>Platyhelminthes</taxon>
        <taxon>Trematoda</taxon>
        <taxon>Digenea</taxon>
        <taxon>Opisthorchiida</taxon>
        <taxon>Opisthorchiata</taxon>
        <taxon>Opisthorchiidae</taxon>
        <taxon>Opisthorchis</taxon>
    </lineage>
</organism>
<reference evidence="1 2" key="1">
    <citation type="submission" date="2015-03" db="EMBL/GenBank/DDBJ databases">
        <title>Draft genome of the nematode, Opisthorchis viverrini.</title>
        <authorList>
            <person name="Mitreva M."/>
        </authorList>
    </citation>
    <scope>NUCLEOTIDE SEQUENCE [LARGE SCALE GENOMIC DNA]</scope>
    <source>
        <strain evidence="1">Khon Kaen</strain>
    </source>
</reference>
<dbReference type="GO" id="GO:0030991">
    <property type="term" value="C:intraciliary transport particle A"/>
    <property type="evidence" value="ECO:0007669"/>
    <property type="project" value="TreeGrafter"/>
</dbReference>
<dbReference type="GO" id="GO:0060271">
    <property type="term" value="P:cilium assembly"/>
    <property type="evidence" value="ECO:0007669"/>
    <property type="project" value="TreeGrafter"/>
</dbReference>
<dbReference type="Proteomes" id="UP000243686">
    <property type="component" value="Unassembled WGS sequence"/>
</dbReference>
<dbReference type="GO" id="GO:0005929">
    <property type="term" value="C:cilium"/>
    <property type="evidence" value="ECO:0007669"/>
    <property type="project" value="TreeGrafter"/>
</dbReference>
<keyword evidence="2" id="KW-1185">Reference proteome</keyword>
<evidence type="ECO:0000313" key="1">
    <source>
        <dbReference type="EMBL" id="OON19731.1"/>
    </source>
</evidence>
<dbReference type="InterPro" id="IPR040379">
    <property type="entry name" value="WDR19/dyf-2"/>
</dbReference>
<proteinExistence type="predicted"/>
<dbReference type="Gene3D" id="1.25.40.470">
    <property type="match status" value="1"/>
</dbReference>
<evidence type="ECO:0008006" key="3">
    <source>
        <dbReference type="Google" id="ProtNLM"/>
    </source>
</evidence>
<gene>
    <name evidence="1" type="ORF">X801_04402</name>
</gene>
<dbReference type="GO" id="GO:0035721">
    <property type="term" value="P:intraciliary retrograde transport"/>
    <property type="evidence" value="ECO:0007669"/>
    <property type="project" value="InterPro"/>
</dbReference>